<evidence type="ECO:0000313" key="8">
    <source>
        <dbReference type="Proteomes" id="UP000015104"/>
    </source>
</evidence>
<dbReference type="EnsemblMetazoa" id="tetur13g03820.1">
    <property type="protein sequence ID" value="tetur13g03820.1"/>
    <property type="gene ID" value="tetur13g03820"/>
</dbReference>
<dbReference type="STRING" id="32264.T1KKI2"/>
<feature type="compositionally biased region" description="Polar residues" evidence="4">
    <location>
        <begin position="106"/>
        <end position="131"/>
    </location>
</feature>
<dbReference type="AlphaFoldDB" id="T1KKI2"/>
<evidence type="ECO:0000313" key="7">
    <source>
        <dbReference type="EnsemblMetazoa" id="tetur13g03820.1"/>
    </source>
</evidence>
<dbReference type="SMR" id="T1KKI2"/>
<feature type="domain" description="BPTI/Kunitz inhibitor" evidence="6">
    <location>
        <begin position="32"/>
        <end position="82"/>
    </location>
</feature>
<protein>
    <recommendedName>
        <fullName evidence="6">BPTI/Kunitz inhibitor domain-containing protein</fullName>
    </recommendedName>
</protein>
<dbReference type="SMART" id="SM00131">
    <property type="entry name" value="KU"/>
    <property type="match status" value="2"/>
</dbReference>
<dbReference type="InterPro" id="IPR002223">
    <property type="entry name" value="Kunitz_BPTI"/>
</dbReference>
<feature type="signal peptide" evidence="5">
    <location>
        <begin position="1"/>
        <end position="23"/>
    </location>
</feature>
<reference evidence="8" key="1">
    <citation type="submission" date="2011-08" db="EMBL/GenBank/DDBJ databases">
        <authorList>
            <person name="Rombauts S."/>
        </authorList>
    </citation>
    <scope>NUCLEOTIDE SEQUENCE</scope>
    <source>
        <strain evidence="8">London</strain>
    </source>
</reference>
<keyword evidence="5" id="KW-0732">Signal</keyword>
<feature type="region of interest" description="Disordered" evidence="4">
    <location>
        <begin position="93"/>
        <end position="135"/>
    </location>
</feature>
<dbReference type="PANTHER" id="PTHR10083">
    <property type="entry name" value="KUNITZ-TYPE PROTEASE INHIBITOR-RELATED"/>
    <property type="match status" value="1"/>
</dbReference>
<dbReference type="eggNOG" id="KOG4295">
    <property type="taxonomic scope" value="Eukaryota"/>
</dbReference>
<dbReference type="Pfam" id="PF00014">
    <property type="entry name" value="Kunitz_BPTI"/>
    <property type="match status" value="2"/>
</dbReference>
<dbReference type="GO" id="GO:0005615">
    <property type="term" value="C:extracellular space"/>
    <property type="evidence" value="ECO:0007669"/>
    <property type="project" value="TreeGrafter"/>
</dbReference>
<name>T1KKI2_TETUR</name>
<evidence type="ECO:0000256" key="4">
    <source>
        <dbReference type="SAM" id="MobiDB-lite"/>
    </source>
</evidence>
<gene>
    <name evidence="7" type="primary">107364927</name>
</gene>
<dbReference type="PANTHER" id="PTHR10083:SF374">
    <property type="entry name" value="BPTI_KUNITZ INHIBITOR DOMAIN-CONTAINING PROTEIN"/>
    <property type="match status" value="1"/>
</dbReference>
<feature type="chain" id="PRO_5004580816" description="BPTI/Kunitz inhibitor domain-containing protein" evidence="5">
    <location>
        <begin position="24"/>
        <end position="198"/>
    </location>
</feature>
<dbReference type="OMA" id="REEYFFN"/>
<keyword evidence="2" id="KW-0722">Serine protease inhibitor</keyword>
<reference evidence="7" key="2">
    <citation type="submission" date="2015-06" db="UniProtKB">
        <authorList>
            <consortium name="EnsemblMetazoa"/>
        </authorList>
    </citation>
    <scope>IDENTIFICATION</scope>
</reference>
<dbReference type="PRINTS" id="PR00759">
    <property type="entry name" value="BASICPTASE"/>
</dbReference>
<dbReference type="Gene3D" id="4.10.410.10">
    <property type="entry name" value="Pancreatic trypsin inhibitor Kunitz domain"/>
    <property type="match status" value="2"/>
</dbReference>
<dbReference type="PROSITE" id="PS00280">
    <property type="entry name" value="BPTI_KUNITZ_1"/>
    <property type="match status" value="2"/>
</dbReference>
<dbReference type="InterPro" id="IPR020901">
    <property type="entry name" value="Prtase_inh_Kunz-CS"/>
</dbReference>
<organism evidence="7 8">
    <name type="scientific">Tetranychus urticae</name>
    <name type="common">Two-spotted spider mite</name>
    <dbReference type="NCBI Taxonomy" id="32264"/>
    <lineage>
        <taxon>Eukaryota</taxon>
        <taxon>Metazoa</taxon>
        <taxon>Ecdysozoa</taxon>
        <taxon>Arthropoda</taxon>
        <taxon>Chelicerata</taxon>
        <taxon>Arachnida</taxon>
        <taxon>Acari</taxon>
        <taxon>Acariformes</taxon>
        <taxon>Trombidiformes</taxon>
        <taxon>Prostigmata</taxon>
        <taxon>Eleutherengona</taxon>
        <taxon>Raphignathae</taxon>
        <taxon>Tetranychoidea</taxon>
        <taxon>Tetranychidae</taxon>
        <taxon>Tetranychus</taxon>
    </lineage>
</organism>
<evidence type="ECO:0000256" key="3">
    <source>
        <dbReference type="ARBA" id="ARBA00023157"/>
    </source>
</evidence>
<dbReference type="HOGENOM" id="CLU_058441_1_0_1"/>
<keyword evidence="3" id="KW-1015">Disulfide bond</keyword>
<dbReference type="OrthoDB" id="4473401at2759"/>
<dbReference type="Proteomes" id="UP000015104">
    <property type="component" value="Unassembled WGS sequence"/>
</dbReference>
<evidence type="ECO:0000259" key="6">
    <source>
        <dbReference type="PROSITE" id="PS50279"/>
    </source>
</evidence>
<dbReference type="KEGG" id="tut:107364927"/>
<dbReference type="GO" id="GO:0004867">
    <property type="term" value="F:serine-type endopeptidase inhibitor activity"/>
    <property type="evidence" value="ECO:0007669"/>
    <property type="project" value="UniProtKB-KW"/>
</dbReference>
<dbReference type="EMBL" id="CAEY01000176">
    <property type="status" value="NOT_ANNOTATED_CDS"/>
    <property type="molecule type" value="Genomic_DNA"/>
</dbReference>
<evidence type="ECO:0000256" key="1">
    <source>
        <dbReference type="ARBA" id="ARBA00022690"/>
    </source>
</evidence>
<dbReference type="CDD" id="cd00109">
    <property type="entry name" value="Kunitz-type"/>
    <property type="match status" value="2"/>
</dbReference>
<dbReference type="PROSITE" id="PS50279">
    <property type="entry name" value="BPTI_KUNITZ_2"/>
    <property type="match status" value="2"/>
</dbReference>
<dbReference type="FunFam" id="4.10.410.10:FF:000004">
    <property type="entry name" value="Tissue factor pathway inhibitor"/>
    <property type="match status" value="1"/>
</dbReference>
<dbReference type="SUPFAM" id="SSF57362">
    <property type="entry name" value="BPTI-like"/>
    <property type="match status" value="2"/>
</dbReference>
<dbReference type="InterPro" id="IPR050098">
    <property type="entry name" value="TFPI/VKTCI-like"/>
</dbReference>
<accession>T1KKI2</accession>
<evidence type="ECO:0000256" key="5">
    <source>
        <dbReference type="SAM" id="SignalP"/>
    </source>
</evidence>
<dbReference type="InterPro" id="IPR036880">
    <property type="entry name" value="Kunitz_BPTI_sf"/>
</dbReference>
<keyword evidence="8" id="KW-1185">Reference proteome</keyword>
<evidence type="ECO:0000256" key="2">
    <source>
        <dbReference type="ARBA" id="ARBA00022900"/>
    </source>
</evidence>
<proteinExistence type="predicted"/>
<feature type="domain" description="BPTI/Kunitz inhibitor" evidence="6">
    <location>
        <begin position="140"/>
        <end position="190"/>
    </location>
</feature>
<sequence length="198" mass="22604">MYTKMVSLYFFVCINSLIIYVNTRSINTPAVCKLAPQPGPCYSYNPRYFFNDETKTCELFIYGGCQGNGNNFETQKDCMSLCSLTSSVSLRRSTRDAENAADPSIDPNSEQATSNKTTVITATEQPTNTTEPPRKREDICFQPFAEGTCKENLIRYYYDPEVNKCIKFIFKGCFQYDNNFEKLEDCESLCVIPDKQSR</sequence>
<keyword evidence="1" id="KW-0646">Protease inhibitor</keyword>